<name>A0ABV6QIB6_9ACTN</name>
<keyword evidence="2" id="KW-0812">Transmembrane</keyword>
<proteinExistence type="predicted"/>
<dbReference type="RefSeq" id="WP_380045678.1">
    <property type="nucleotide sequence ID" value="NZ_JBHLTC010000011.1"/>
</dbReference>
<evidence type="ECO:0000313" key="3">
    <source>
        <dbReference type="EMBL" id="MFC0624373.1"/>
    </source>
</evidence>
<feature type="compositionally biased region" description="Basic and acidic residues" evidence="1">
    <location>
        <begin position="112"/>
        <end position="121"/>
    </location>
</feature>
<accession>A0ABV6QIB6</accession>
<reference evidence="3 4" key="1">
    <citation type="submission" date="2024-09" db="EMBL/GenBank/DDBJ databases">
        <authorList>
            <person name="Sun Q."/>
            <person name="Mori K."/>
        </authorList>
    </citation>
    <scope>NUCLEOTIDE SEQUENCE [LARGE SCALE GENOMIC DNA]</scope>
    <source>
        <strain evidence="3 4">CGMCC 1.15906</strain>
    </source>
</reference>
<evidence type="ECO:0000313" key="4">
    <source>
        <dbReference type="Proteomes" id="UP001589890"/>
    </source>
</evidence>
<feature type="compositionally biased region" description="Basic and acidic residues" evidence="1">
    <location>
        <begin position="128"/>
        <end position="145"/>
    </location>
</feature>
<evidence type="ECO:0008006" key="5">
    <source>
        <dbReference type="Google" id="ProtNLM"/>
    </source>
</evidence>
<comment type="caution">
    <text evidence="3">The sequence shown here is derived from an EMBL/GenBank/DDBJ whole genome shotgun (WGS) entry which is preliminary data.</text>
</comment>
<keyword evidence="4" id="KW-1185">Reference proteome</keyword>
<dbReference type="Proteomes" id="UP001589890">
    <property type="component" value="Unassembled WGS sequence"/>
</dbReference>
<evidence type="ECO:0000256" key="1">
    <source>
        <dbReference type="SAM" id="MobiDB-lite"/>
    </source>
</evidence>
<organism evidence="3 4">
    <name type="scientific">Kribbella deserti</name>
    <dbReference type="NCBI Taxonomy" id="1926257"/>
    <lineage>
        <taxon>Bacteria</taxon>
        <taxon>Bacillati</taxon>
        <taxon>Actinomycetota</taxon>
        <taxon>Actinomycetes</taxon>
        <taxon>Propionibacteriales</taxon>
        <taxon>Kribbellaceae</taxon>
        <taxon>Kribbella</taxon>
    </lineage>
</organism>
<evidence type="ECO:0000256" key="2">
    <source>
        <dbReference type="SAM" id="Phobius"/>
    </source>
</evidence>
<gene>
    <name evidence="3" type="ORF">ACFFGN_09895</name>
</gene>
<protein>
    <recommendedName>
        <fullName evidence="5">DUF308 domain-containing protein</fullName>
    </recommendedName>
</protein>
<dbReference type="EMBL" id="JBHLTC010000011">
    <property type="protein sequence ID" value="MFC0624373.1"/>
    <property type="molecule type" value="Genomic_DNA"/>
</dbReference>
<feature type="region of interest" description="Disordered" evidence="1">
    <location>
        <begin position="112"/>
        <end position="150"/>
    </location>
</feature>
<feature type="transmembrane region" description="Helical" evidence="2">
    <location>
        <begin position="161"/>
        <end position="181"/>
    </location>
</feature>
<sequence>MRDNGLTASSYAEMGEVDPSITDAVLSALAEAGIAAYAEQVEPSETSRRTMDKLYVDQASAERAGVVIARSSEDAEWKALVAQFDEAPAADKPGEAATVARWPAIEDLDIETDRSEPVRITEEDEPESEPKPRPAQAKDPHDHYIPPEPPRGPRLDWISRLAWAGVLGGPLVLILVALLSIGSGSRITLFAALAFAAGFLTLVVRMKDRLPGDDSGDDGAVV</sequence>
<keyword evidence="2" id="KW-0472">Membrane</keyword>
<feature type="transmembrane region" description="Helical" evidence="2">
    <location>
        <begin position="187"/>
        <end position="204"/>
    </location>
</feature>
<keyword evidence="2" id="KW-1133">Transmembrane helix</keyword>